<dbReference type="Proteomes" id="UP000221165">
    <property type="component" value="Unassembled WGS sequence"/>
</dbReference>
<dbReference type="EMBL" id="MIGC01007280">
    <property type="protein sequence ID" value="PHJ15809.1"/>
    <property type="molecule type" value="Genomic_DNA"/>
</dbReference>
<feature type="compositionally biased region" description="Polar residues" evidence="1">
    <location>
        <begin position="81"/>
        <end position="93"/>
    </location>
</feature>
<dbReference type="AlphaFoldDB" id="A0A2C6KFB3"/>
<dbReference type="GeneID" id="94433696"/>
<name>A0A2C6KFB3_9APIC</name>
<dbReference type="RefSeq" id="XP_067917541.1">
    <property type="nucleotide sequence ID" value="XM_068070485.1"/>
</dbReference>
<accession>A0A2C6KFB3</accession>
<organism evidence="2 3">
    <name type="scientific">Cystoisospora suis</name>
    <dbReference type="NCBI Taxonomy" id="483139"/>
    <lineage>
        <taxon>Eukaryota</taxon>
        <taxon>Sar</taxon>
        <taxon>Alveolata</taxon>
        <taxon>Apicomplexa</taxon>
        <taxon>Conoidasida</taxon>
        <taxon>Coccidia</taxon>
        <taxon>Eucoccidiorida</taxon>
        <taxon>Eimeriorina</taxon>
        <taxon>Sarcocystidae</taxon>
        <taxon>Cystoisospora</taxon>
    </lineage>
</organism>
<dbReference type="VEuPathDB" id="ToxoDB:CSUI_010381"/>
<reference evidence="2 3" key="1">
    <citation type="journal article" date="2017" name="Int. J. Parasitol.">
        <title>The genome of the protozoan parasite Cystoisospora suis and a reverse vaccinology approach to identify vaccine candidates.</title>
        <authorList>
            <person name="Palmieri N."/>
            <person name="Shrestha A."/>
            <person name="Ruttkowski B."/>
            <person name="Beck T."/>
            <person name="Vogl C."/>
            <person name="Tomley F."/>
            <person name="Blake D.P."/>
            <person name="Joachim A."/>
        </authorList>
    </citation>
    <scope>NUCLEOTIDE SEQUENCE [LARGE SCALE GENOMIC DNA]</scope>
    <source>
        <strain evidence="2 3">Wien I</strain>
    </source>
</reference>
<evidence type="ECO:0000313" key="2">
    <source>
        <dbReference type="EMBL" id="PHJ15809.1"/>
    </source>
</evidence>
<proteinExistence type="predicted"/>
<protein>
    <submittedName>
        <fullName evidence="2">Uncharacterized protein</fullName>
    </submittedName>
</protein>
<keyword evidence="3" id="KW-1185">Reference proteome</keyword>
<evidence type="ECO:0000256" key="1">
    <source>
        <dbReference type="SAM" id="MobiDB-lite"/>
    </source>
</evidence>
<sequence>MSKPREVFSFVRSFLWSVCIPDILLTNARNTMASSRSKPLQPAVSASRFSLIVSLTLMLCLGVDTAVHAMTTNEFTYANSAVASGESSRSNSPEGRKTAGRSEGTEAADGGAPERRLSSFGEMPSNGDGGSEGLDEIPDGIIDAWIEQPPQWVLQSRPHTKKRCLEILQELANKEGEVRYYSPLKTELLSYFLAYEMIQKPHQDVAKRRKPFASWYSTLRRSRSRPSVDRE</sequence>
<feature type="region of interest" description="Disordered" evidence="1">
    <location>
        <begin position="81"/>
        <end position="134"/>
    </location>
</feature>
<comment type="caution">
    <text evidence="2">The sequence shown here is derived from an EMBL/GenBank/DDBJ whole genome shotgun (WGS) entry which is preliminary data.</text>
</comment>
<gene>
    <name evidence="2" type="ORF">CSUI_010381</name>
</gene>
<evidence type="ECO:0000313" key="3">
    <source>
        <dbReference type="Proteomes" id="UP000221165"/>
    </source>
</evidence>